<comment type="caution">
    <text evidence="3">The sequence shown here is derived from an EMBL/GenBank/DDBJ whole genome shotgun (WGS) entry which is preliminary data.</text>
</comment>
<protein>
    <submittedName>
        <fullName evidence="3">Saccharopine dehydrogenase</fullName>
    </submittedName>
</protein>
<dbReference type="Gene3D" id="3.40.50.720">
    <property type="entry name" value="NAD(P)-binding Rossmann-like Domain"/>
    <property type="match status" value="1"/>
</dbReference>
<dbReference type="Pfam" id="PF03435">
    <property type="entry name" value="Sacchrp_dh_NADP"/>
    <property type="match status" value="1"/>
</dbReference>
<accession>A0A1X0AN85</accession>
<dbReference type="Proteomes" id="UP000192448">
    <property type="component" value="Unassembled WGS sequence"/>
</dbReference>
<dbReference type="InterPro" id="IPR005097">
    <property type="entry name" value="Sacchrp_dh_NADP-bd"/>
</dbReference>
<evidence type="ECO:0000313" key="4">
    <source>
        <dbReference type="Proteomes" id="UP000192448"/>
    </source>
</evidence>
<evidence type="ECO:0000313" key="3">
    <source>
        <dbReference type="EMBL" id="ORA31491.1"/>
    </source>
</evidence>
<comment type="similarity">
    <text evidence="1">Belongs to the saccharopine dehydrogenase family. Enoyl reductase subfamily.</text>
</comment>
<dbReference type="PANTHER" id="PTHR43796:SF2">
    <property type="entry name" value="CARBOXYNORSPERMIDINE SYNTHASE"/>
    <property type="match status" value="1"/>
</dbReference>
<dbReference type="OrthoDB" id="4420885at2"/>
<evidence type="ECO:0000256" key="1">
    <source>
        <dbReference type="ARBA" id="ARBA00010591"/>
    </source>
</evidence>
<dbReference type="Gene3D" id="3.30.360.10">
    <property type="entry name" value="Dihydrodipicolinate Reductase, domain 2"/>
    <property type="match status" value="1"/>
</dbReference>
<name>A0A1X0AN85_9MYCO</name>
<feature type="domain" description="Saccharopine dehydrogenase NADP binding" evidence="2">
    <location>
        <begin position="10"/>
        <end position="135"/>
    </location>
</feature>
<dbReference type="PANTHER" id="PTHR43796">
    <property type="entry name" value="CARBOXYNORSPERMIDINE SYNTHASE"/>
    <property type="match status" value="1"/>
</dbReference>
<organism evidence="3 4">
    <name type="scientific">Mycobacterium aquaticum</name>
    <dbReference type="NCBI Taxonomy" id="1927124"/>
    <lineage>
        <taxon>Bacteria</taxon>
        <taxon>Bacillati</taxon>
        <taxon>Actinomycetota</taxon>
        <taxon>Actinomycetes</taxon>
        <taxon>Mycobacteriales</taxon>
        <taxon>Mycobacteriaceae</taxon>
        <taxon>Mycobacterium</taxon>
    </lineage>
</organism>
<dbReference type="SUPFAM" id="SSF51735">
    <property type="entry name" value="NAD(P)-binding Rossmann-fold domains"/>
    <property type="match status" value="1"/>
</dbReference>
<sequence length="442" mass="47239">MQPTDSTKRIVFIGAAGEMCRVAIERFVRAAGAGDWQLELYDIRPETLADFVKTLPAGTATVGSFDLFDDAALREAIDGADLVVLGAGPYNRTAEPVMEACIEKNVPYLDLDDDEASTRAALALDAKARAAGVPILICCGASPGYTNVMTADAARDMDVVERIDICWVTGDEGPVPFGRAVLDHAIRGFAGPCHTWEHGHAVTHQTFLETDVFDVGNSLGDSYRFYECAHPEAVTLPRRWPGADRIRVLGALDPPPTNGIMRGVAVAVQDNKISMDEAIDFINDLLTDKTGSLKVWRYALSGLWGTIRRGEIGVVEVLKFMATSAVKKHPPFRGTNYVRVTGKRGGQPVVSVRRAPVSGPGTPWTTMASLTGSATAAFMLLAMDQLGERSGVLAPEDWADPENFYSALAATGGAPLHQVVEAVVTPSTAVTARKSLSDAASH</sequence>
<dbReference type="InterPro" id="IPR036291">
    <property type="entry name" value="NAD(P)-bd_dom_sf"/>
</dbReference>
<evidence type="ECO:0000259" key="2">
    <source>
        <dbReference type="Pfam" id="PF03435"/>
    </source>
</evidence>
<dbReference type="AlphaFoldDB" id="A0A1X0AN85"/>
<reference evidence="3 4" key="1">
    <citation type="submission" date="2017-02" db="EMBL/GenBank/DDBJ databases">
        <title>The new phylogeny of genus Mycobacterium.</title>
        <authorList>
            <person name="Tortoli E."/>
            <person name="Trovato A."/>
            <person name="Cirillo D.M."/>
        </authorList>
    </citation>
    <scope>NUCLEOTIDE SEQUENCE [LARGE SCALE GENOMIC DNA]</scope>
    <source>
        <strain evidence="3 4">RW6</strain>
    </source>
</reference>
<dbReference type="STRING" id="1927124.BST13_25570"/>
<proteinExistence type="inferred from homology"/>
<dbReference type="RefSeq" id="WP_083166858.1">
    <property type="nucleotide sequence ID" value="NZ_MVHF01000031.1"/>
</dbReference>
<keyword evidence="4" id="KW-1185">Reference proteome</keyword>
<dbReference type="EMBL" id="MVHF01000031">
    <property type="protein sequence ID" value="ORA31491.1"/>
    <property type="molecule type" value="Genomic_DNA"/>
</dbReference>
<gene>
    <name evidence="3" type="ORF">BST13_25570</name>
</gene>